<sequence>MKAITFAVFGIATAFIGLVKPVQAQSSRTPNSREDASSLSGSSLMGIDMRTSQEDFDKFFGFSNPESATLVRYNETLTRPDSPVYLQPAQQSVNGNEGVQVQLDLRDIDRQSDKPSDKTPTK</sequence>
<organism evidence="2 3">
    <name type="scientific">Brunnivagina elsteri CCALA 953</name>
    <dbReference type="NCBI Taxonomy" id="987040"/>
    <lineage>
        <taxon>Bacteria</taxon>
        <taxon>Bacillati</taxon>
        <taxon>Cyanobacteriota</taxon>
        <taxon>Cyanophyceae</taxon>
        <taxon>Nostocales</taxon>
        <taxon>Calotrichaceae</taxon>
        <taxon>Brunnivagina</taxon>
    </lineage>
</organism>
<comment type="caution">
    <text evidence="2">The sequence shown here is derived from an EMBL/GenBank/DDBJ whole genome shotgun (WGS) entry which is preliminary data.</text>
</comment>
<feature type="region of interest" description="Disordered" evidence="1">
    <location>
        <begin position="80"/>
        <end position="122"/>
    </location>
</feature>
<dbReference type="AlphaFoldDB" id="A0A2A2TAN1"/>
<reference evidence="2 3" key="1">
    <citation type="submission" date="2017-08" db="EMBL/GenBank/DDBJ databases">
        <title>Draft genome sequence of filamentous cyanobacterium Calothrix elsteri CCALA 953.</title>
        <authorList>
            <person name="Gagunashvili A.N."/>
            <person name="Elster J."/>
            <person name="Andresson O.S."/>
        </authorList>
    </citation>
    <scope>NUCLEOTIDE SEQUENCE [LARGE SCALE GENOMIC DNA]</scope>
    <source>
        <strain evidence="2 3">CCALA 953</strain>
    </source>
</reference>
<evidence type="ECO:0000313" key="3">
    <source>
        <dbReference type="Proteomes" id="UP000218238"/>
    </source>
</evidence>
<evidence type="ECO:0000313" key="2">
    <source>
        <dbReference type="EMBL" id="PAX48936.1"/>
    </source>
</evidence>
<dbReference type="EMBL" id="NTFS01000552">
    <property type="protein sequence ID" value="PAX48936.1"/>
    <property type="molecule type" value="Genomic_DNA"/>
</dbReference>
<protein>
    <submittedName>
        <fullName evidence="2">Uncharacterized protein</fullName>
    </submittedName>
</protein>
<gene>
    <name evidence="2" type="ORF">CK510_28175</name>
</gene>
<dbReference type="Proteomes" id="UP000218238">
    <property type="component" value="Unassembled WGS sequence"/>
</dbReference>
<accession>A0A2A2TAN1</accession>
<dbReference type="RefSeq" id="WP_095724793.1">
    <property type="nucleotide sequence ID" value="NZ_NTFS01000552.1"/>
</dbReference>
<feature type="compositionally biased region" description="Polar residues" evidence="1">
    <location>
        <begin position="88"/>
        <end position="99"/>
    </location>
</feature>
<evidence type="ECO:0000256" key="1">
    <source>
        <dbReference type="SAM" id="MobiDB-lite"/>
    </source>
</evidence>
<keyword evidence="3" id="KW-1185">Reference proteome</keyword>
<name>A0A2A2TAN1_9CYAN</name>
<dbReference type="OrthoDB" id="514943at2"/>
<feature type="compositionally biased region" description="Basic and acidic residues" evidence="1">
    <location>
        <begin position="104"/>
        <end position="122"/>
    </location>
</feature>
<feature type="region of interest" description="Disordered" evidence="1">
    <location>
        <begin position="22"/>
        <end position="43"/>
    </location>
</feature>
<proteinExistence type="predicted"/>